<reference evidence="9 10" key="1">
    <citation type="journal article" date="2017" name="PLoS Biol.">
        <title>The sea cucumber genome provides insights into morphological evolution and visceral regeneration.</title>
        <authorList>
            <person name="Zhang X."/>
            <person name="Sun L."/>
            <person name="Yuan J."/>
            <person name="Sun Y."/>
            <person name="Gao Y."/>
            <person name="Zhang L."/>
            <person name="Li S."/>
            <person name="Dai H."/>
            <person name="Hamel J.F."/>
            <person name="Liu C."/>
            <person name="Yu Y."/>
            <person name="Liu S."/>
            <person name="Lin W."/>
            <person name="Guo K."/>
            <person name="Jin S."/>
            <person name="Xu P."/>
            <person name="Storey K.B."/>
            <person name="Huan P."/>
            <person name="Zhang T."/>
            <person name="Zhou Y."/>
            <person name="Zhang J."/>
            <person name="Lin C."/>
            <person name="Li X."/>
            <person name="Xing L."/>
            <person name="Huo D."/>
            <person name="Sun M."/>
            <person name="Wang L."/>
            <person name="Mercier A."/>
            <person name="Li F."/>
            <person name="Yang H."/>
            <person name="Xiang J."/>
        </authorList>
    </citation>
    <scope>NUCLEOTIDE SEQUENCE [LARGE SCALE GENOMIC DNA]</scope>
    <source>
        <strain evidence="9">Shaxun</strain>
        <tissue evidence="9">Muscle</tissue>
    </source>
</reference>
<comment type="subcellular location">
    <subcellularLocation>
        <location evidence="1">Membrane</location>
        <topology evidence="1">Multi-pass membrane protein</topology>
    </subcellularLocation>
</comment>
<feature type="region of interest" description="Disordered" evidence="7">
    <location>
        <begin position="326"/>
        <end position="357"/>
    </location>
</feature>
<proteinExistence type="inferred from homology"/>
<keyword evidence="3 8" id="KW-0812">Transmembrane</keyword>
<dbReference type="STRING" id="307972.A0A2G8LLL2"/>
<dbReference type="OrthoDB" id="203097at2759"/>
<dbReference type="InterPro" id="IPR038770">
    <property type="entry name" value="Na+/solute_symporter_sf"/>
</dbReference>
<dbReference type="GO" id="GO:0008508">
    <property type="term" value="F:bile acid:sodium symporter activity"/>
    <property type="evidence" value="ECO:0007669"/>
    <property type="project" value="TreeGrafter"/>
</dbReference>
<keyword evidence="4" id="KW-0769">Symport</keyword>
<dbReference type="AlphaFoldDB" id="A0A2G8LLL2"/>
<evidence type="ECO:0000256" key="3">
    <source>
        <dbReference type="ARBA" id="ARBA00022692"/>
    </source>
</evidence>
<evidence type="ECO:0000256" key="8">
    <source>
        <dbReference type="SAM" id="Phobius"/>
    </source>
</evidence>
<comment type="similarity">
    <text evidence="2">Belongs to the bile acid:sodium symporter (BASS) (TC 2.A.28) family.</text>
</comment>
<evidence type="ECO:0000256" key="6">
    <source>
        <dbReference type="ARBA" id="ARBA00023136"/>
    </source>
</evidence>
<feature type="transmembrane region" description="Helical" evidence="8">
    <location>
        <begin position="198"/>
        <end position="217"/>
    </location>
</feature>
<feature type="transmembrane region" description="Helical" evidence="8">
    <location>
        <begin position="229"/>
        <end position="250"/>
    </location>
</feature>
<feature type="transmembrane region" description="Helical" evidence="8">
    <location>
        <begin position="167"/>
        <end position="186"/>
    </location>
</feature>
<dbReference type="InterPro" id="IPR002657">
    <property type="entry name" value="BilAc:Na_symport/Acr3"/>
</dbReference>
<dbReference type="Pfam" id="PF01758">
    <property type="entry name" value="SBF"/>
    <property type="match status" value="1"/>
</dbReference>
<feature type="transmembrane region" description="Helical" evidence="8">
    <location>
        <begin position="38"/>
        <end position="57"/>
    </location>
</feature>
<dbReference type="FunFam" id="1.20.1530.20:FF:000035">
    <property type="entry name" value="Uncharacterized protein"/>
    <property type="match status" value="1"/>
</dbReference>
<dbReference type="GO" id="GO:0016020">
    <property type="term" value="C:membrane"/>
    <property type="evidence" value="ECO:0007669"/>
    <property type="project" value="UniProtKB-SubCell"/>
</dbReference>
<dbReference type="Proteomes" id="UP000230750">
    <property type="component" value="Unassembled WGS sequence"/>
</dbReference>
<feature type="transmembrane region" description="Helical" evidence="8">
    <location>
        <begin position="262"/>
        <end position="280"/>
    </location>
</feature>
<feature type="transmembrane region" description="Helical" evidence="8">
    <location>
        <begin position="69"/>
        <end position="92"/>
    </location>
</feature>
<evidence type="ECO:0000256" key="1">
    <source>
        <dbReference type="ARBA" id="ARBA00004141"/>
    </source>
</evidence>
<keyword evidence="5 8" id="KW-1133">Transmembrane helix</keyword>
<dbReference type="PANTHER" id="PTHR10361">
    <property type="entry name" value="SODIUM-BILE ACID COTRANSPORTER"/>
    <property type="match status" value="1"/>
</dbReference>
<dbReference type="PANTHER" id="PTHR10361:SF28">
    <property type="entry name" value="P3 PROTEIN-RELATED"/>
    <property type="match status" value="1"/>
</dbReference>
<sequence length="357" mass="38909">MTTEFPVDGWEDIFSTVTSDPHDGPPAYIIALKRTNKIILTSLLAFIMVAMGCVVTIENFKVVLRRPVGAFIGFGCQFVILPLTAFTLAHILNLETAFALGMLITASSPGGVTSNLYTYWSDGDVCLSIVMTTVSTTAALGMLPFNLWLYSRSWTDSSQAIIPYKNIVIALILILIPVALGMLIRWKSAKIAGFVTKIGSISGLLAIGINIIINGVVNPKMFTSPWTLWFAAAALPLCGYGLGYTIAWILRQNPKQCRTISFETGAQNVAIALSLIAVTFDGTPLFNDLMTYPSIFGLTLILEALGLVAMYRIYFKKCQKESGDNDEYEAVNMDEGTEASKNTQHGKLENLDSTENV</sequence>
<evidence type="ECO:0000313" key="10">
    <source>
        <dbReference type="Proteomes" id="UP000230750"/>
    </source>
</evidence>
<evidence type="ECO:0000256" key="4">
    <source>
        <dbReference type="ARBA" id="ARBA00022847"/>
    </source>
</evidence>
<dbReference type="Gene3D" id="1.20.1530.20">
    <property type="match status" value="1"/>
</dbReference>
<protein>
    <submittedName>
        <fullName evidence="9">Putative ileal sodium/bile acid cotransporter</fullName>
    </submittedName>
</protein>
<evidence type="ECO:0000256" key="5">
    <source>
        <dbReference type="ARBA" id="ARBA00022989"/>
    </source>
</evidence>
<comment type="caution">
    <text evidence="9">The sequence shown here is derived from an EMBL/GenBank/DDBJ whole genome shotgun (WGS) entry which is preliminary data.</text>
</comment>
<accession>A0A2G8LLL2</accession>
<gene>
    <name evidence="9" type="ORF">BSL78_01958</name>
</gene>
<feature type="compositionally biased region" description="Polar residues" evidence="7">
    <location>
        <begin position="339"/>
        <end position="357"/>
    </location>
</feature>
<feature type="transmembrane region" description="Helical" evidence="8">
    <location>
        <begin position="292"/>
        <end position="314"/>
    </location>
</feature>
<feature type="transmembrane region" description="Helical" evidence="8">
    <location>
        <begin position="125"/>
        <end position="147"/>
    </location>
</feature>
<keyword evidence="10" id="KW-1185">Reference proteome</keyword>
<dbReference type="EMBL" id="MRZV01000040">
    <property type="protein sequence ID" value="PIK61133.1"/>
    <property type="molecule type" value="Genomic_DNA"/>
</dbReference>
<keyword evidence="4" id="KW-0813">Transport</keyword>
<keyword evidence="6 8" id="KW-0472">Membrane</keyword>
<name>A0A2G8LLL2_STIJA</name>
<organism evidence="9 10">
    <name type="scientific">Stichopus japonicus</name>
    <name type="common">Sea cucumber</name>
    <dbReference type="NCBI Taxonomy" id="307972"/>
    <lineage>
        <taxon>Eukaryota</taxon>
        <taxon>Metazoa</taxon>
        <taxon>Echinodermata</taxon>
        <taxon>Eleutherozoa</taxon>
        <taxon>Echinozoa</taxon>
        <taxon>Holothuroidea</taxon>
        <taxon>Aspidochirotacea</taxon>
        <taxon>Aspidochirotida</taxon>
        <taxon>Stichopodidae</taxon>
        <taxon>Apostichopus</taxon>
    </lineage>
</organism>
<dbReference type="InterPro" id="IPR004710">
    <property type="entry name" value="Bilac:Na_transpt"/>
</dbReference>
<evidence type="ECO:0000256" key="7">
    <source>
        <dbReference type="SAM" id="MobiDB-lite"/>
    </source>
</evidence>
<evidence type="ECO:0000256" key="2">
    <source>
        <dbReference type="ARBA" id="ARBA00006528"/>
    </source>
</evidence>
<evidence type="ECO:0000313" key="9">
    <source>
        <dbReference type="EMBL" id="PIK61133.1"/>
    </source>
</evidence>
<feature type="transmembrane region" description="Helical" evidence="8">
    <location>
        <begin position="98"/>
        <end position="118"/>
    </location>
</feature>